<evidence type="ECO:0000256" key="1">
    <source>
        <dbReference type="ARBA" id="ARBA00023015"/>
    </source>
</evidence>
<evidence type="ECO:0000313" key="5">
    <source>
        <dbReference type="EMBL" id="MBH0237949.1"/>
    </source>
</evidence>
<comment type="caution">
    <text evidence="5">The sequence shown here is derived from an EMBL/GenBank/DDBJ whole genome shotgun (WGS) entry which is preliminary data.</text>
</comment>
<protein>
    <submittedName>
        <fullName evidence="5">MarR family transcriptional regulator</fullName>
    </submittedName>
</protein>
<gene>
    <name evidence="5" type="ORF">I5731_08965</name>
</gene>
<dbReference type="EMBL" id="JADZLT010000049">
    <property type="protein sequence ID" value="MBH0237949.1"/>
    <property type="molecule type" value="Genomic_DNA"/>
</dbReference>
<dbReference type="PANTHER" id="PTHR33164">
    <property type="entry name" value="TRANSCRIPTIONAL REGULATOR, MARR FAMILY"/>
    <property type="match status" value="1"/>
</dbReference>
<dbReference type="Proteomes" id="UP000631694">
    <property type="component" value="Unassembled WGS sequence"/>
</dbReference>
<dbReference type="InterPro" id="IPR039422">
    <property type="entry name" value="MarR/SlyA-like"/>
</dbReference>
<feature type="domain" description="HTH marR-type" evidence="4">
    <location>
        <begin position="28"/>
        <end position="160"/>
    </location>
</feature>
<dbReference type="RefSeq" id="WP_197311004.1">
    <property type="nucleotide sequence ID" value="NZ_JADZLT010000049.1"/>
</dbReference>
<dbReference type="InterPro" id="IPR023187">
    <property type="entry name" value="Tscrpt_reg_MarR-type_CS"/>
</dbReference>
<organism evidence="5 6">
    <name type="scientific">Methylobrevis albus</name>
    <dbReference type="NCBI Taxonomy" id="2793297"/>
    <lineage>
        <taxon>Bacteria</taxon>
        <taxon>Pseudomonadati</taxon>
        <taxon>Pseudomonadota</taxon>
        <taxon>Alphaproteobacteria</taxon>
        <taxon>Hyphomicrobiales</taxon>
        <taxon>Pleomorphomonadaceae</taxon>
        <taxon>Methylobrevis</taxon>
    </lineage>
</organism>
<dbReference type="AlphaFoldDB" id="A0A931I1Y8"/>
<sequence>MVAKRQARVADAAPTDSHGRRLSYGRLDTLLGFHVRMAQTAIYRDFAATIGDRGLTQKQLAVLELVAANPEVSQVDLAAALGTDRATMMGLVDRLEERELVRRRPSTTDRRRQELALTPAGEAELAAVRDLVAGHEARILGRLSQTEADRLVRALKRIYAV</sequence>
<dbReference type="PROSITE" id="PS50995">
    <property type="entry name" value="HTH_MARR_2"/>
    <property type="match status" value="1"/>
</dbReference>
<dbReference type="GO" id="GO:0003700">
    <property type="term" value="F:DNA-binding transcription factor activity"/>
    <property type="evidence" value="ECO:0007669"/>
    <property type="project" value="InterPro"/>
</dbReference>
<dbReference type="Gene3D" id="1.10.10.10">
    <property type="entry name" value="Winged helix-like DNA-binding domain superfamily/Winged helix DNA-binding domain"/>
    <property type="match status" value="1"/>
</dbReference>
<dbReference type="Pfam" id="PF12802">
    <property type="entry name" value="MarR_2"/>
    <property type="match status" value="1"/>
</dbReference>
<dbReference type="GO" id="GO:0003677">
    <property type="term" value="F:DNA binding"/>
    <property type="evidence" value="ECO:0007669"/>
    <property type="project" value="UniProtKB-KW"/>
</dbReference>
<evidence type="ECO:0000256" key="2">
    <source>
        <dbReference type="ARBA" id="ARBA00023125"/>
    </source>
</evidence>
<proteinExistence type="predicted"/>
<dbReference type="InterPro" id="IPR000835">
    <property type="entry name" value="HTH_MarR-typ"/>
</dbReference>
<dbReference type="GO" id="GO:0006950">
    <property type="term" value="P:response to stress"/>
    <property type="evidence" value="ECO:0007669"/>
    <property type="project" value="TreeGrafter"/>
</dbReference>
<dbReference type="PANTHER" id="PTHR33164:SF89">
    <property type="entry name" value="MARR FAMILY REGULATORY PROTEIN"/>
    <property type="match status" value="1"/>
</dbReference>
<dbReference type="PROSITE" id="PS01117">
    <property type="entry name" value="HTH_MARR_1"/>
    <property type="match status" value="1"/>
</dbReference>
<keyword evidence="3" id="KW-0804">Transcription</keyword>
<keyword evidence="1" id="KW-0805">Transcription regulation</keyword>
<dbReference type="SUPFAM" id="SSF46785">
    <property type="entry name" value="Winged helix' DNA-binding domain"/>
    <property type="match status" value="1"/>
</dbReference>
<keyword evidence="6" id="KW-1185">Reference proteome</keyword>
<reference evidence="5" key="1">
    <citation type="submission" date="2020-12" db="EMBL/GenBank/DDBJ databases">
        <title>Methylobrevis albus sp. nov., isolated from fresh water lack sediment.</title>
        <authorList>
            <person name="Zou Q."/>
        </authorList>
    </citation>
    <scope>NUCLEOTIDE SEQUENCE</scope>
    <source>
        <strain evidence="5">L22</strain>
    </source>
</reference>
<keyword evidence="2" id="KW-0238">DNA-binding</keyword>
<dbReference type="InterPro" id="IPR036388">
    <property type="entry name" value="WH-like_DNA-bd_sf"/>
</dbReference>
<name>A0A931I1Y8_9HYPH</name>
<accession>A0A931I1Y8</accession>
<dbReference type="SMART" id="SM00347">
    <property type="entry name" value="HTH_MARR"/>
    <property type="match status" value="1"/>
</dbReference>
<evidence type="ECO:0000313" key="6">
    <source>
        <dbReference type="Proteomes" id="UP000631694"/>
    </source>
</evidence>
<evidence type="ECO:0000256" key="3">
    <source>
        <dbReference type="ARBA" id="ARBA00023163"/>
    </source>
</evidence>
<evidence type="ECO:0000259" key="4">
    <source>
        <dbReference type="PROSITE" id="PS50995"/>
    </source>
</evidence>
<dbReference type="PRINTS" id="PR00598">
    <property type="entry name" value="HTHMARR"/>
</dbReference>
<dbReference type="InterPro" id="IPR036390">
    <property type="entry name" value="WH_DNA-bd_sf"/>
</dbReference>